<name>A0A6M3K430_9ZZZZ</name>
<dbReference type="AlphaFoldDB" id="A0A6M3K430"/>
<reference evidence="1" key="1">
    <citation type="submission" date="2020-03" db="EMBL/GenBank/DDBJ databases">
        <title>The deep terrestrial virosphere.</title>
        <authorList>
            <person name="Holmfeldt K."/>
            <person name="Nilsson E."/>
            <person name="Simone D."/>
            <person name="Lopez-Fernandez M."/>
            <person name="Wu X."/>
            <person name="de Brujin I."/>
            <person name="Lundin D."/>
            <person name="Andersson A."/>
            <person name="Bertilsson S."/>
            <person name="Dopson M."/>
        </authorList>
    </citation>
    <scope>NUCLEOTIDE SEQUENCE</scope>
    <source>
        <strain evidence="1">MM415A01767</strain>
    </source>
</reference>
<organism evidence="1">
    <name type="scientific">viral metagenome</name>
    <dbReference type="NCBI Taxonomy" id="1070528"/>
    <lineage>
        <taxon>unclassified sequences</taxon>
        <taxon>metagenomes</taxon>
        <taxon>organismal metagenomes</taxon>
    </lineage>
</organism>
<proteinExistence type="predicted"/>
<gene>
    <name evidence="1" type="ORF">MM415A01767_0016</name>
</gene>
<dbReference type="EMBL" id="MT142167">
    <property type="protein sequence ID" value="QJA75495.1"/>
    <property type="molecule type" value="Genomic_DNA"/>
</dbReference>
<accession>A0A6M3K430</accession>
<protein>
    <submittedName>
        <fullName evidence="1">Uncharacterized protein</fullName>
    </submittedName>
</protein>
<evidence type="ECO:0000313" key="1">
    <source>
        <dbReference type="EMBL" id="QJA75495.1"/>
    </source>
</evidence>
<sequence>MKKYKLLQYTQDIMDYVSEYFEYKITKEQLDAKLLDRMNEHLRKSKIRRMIES</sequence>